<keyword evidence="2" id="KW-0347">Helicase</keyword>
<keyword evidence="2" id="KW-0067">ATP-binding</keyword>
<dbReference type="Proteomes" id="UP001634394">
    <property type="component" value="Unassembled WGS sequence"/>
</dbReference>
<evidence type="ECO:0000313" key="4">
    <source>
        <dbReference type="EMBL" id="KAL3864894.1"/>
    </source>
</evidence>
<evidence type="ECO:0000313" key="5">
    <source>
        <dbReference type="Proteomes" id="UP001634394"/>
    </source>
</evidence>
<keyword evidence="2" id="KW-0547">Nucleotide-binding</keyword>
<reference evidence="4 5" key="1">
    <citation type="submission" date="2024-11" db="EMBL/GenBank/DDBJ databases">
        <title>Chromosome-level genome assembly of the freshwater bivalve Anodonta woodiana.</title>
        <authorList>
            <person name="Chen X."/>
        </authorList>
    </citation>
    <scope>NUCLEOTIDE SEQUENCE [LARGE SCALE GENOMIC DNA]</scope>
    <source>
        <strain evidence="4">MN2024</strain>
        <tissue evidence="4">Gills</tissue>
    </source>
</reference>
<evidence type="ECO:0000256" key="2">
    <source>
        <dbReference type="ARBA" id="ARBA00022806"/>
    </source>
</evidence>
<feature type="non-terminal residue" evidence="4">
    <location>
        <position position="1"/>
    </location>
</feature>
<organism evidence="4 5">
    <name type="scientific">Sinanodonta woodiana</name>
    <name type="common">Chinese pond mussel</name>
    <name type="synonym">Anodonta woodiana</name>
    <dbReference type="NCBI Taxonomy" id="1069815"/>
    <lineage>
        <taxon>Eukaryota</taxon>
        <taxon>Metazoa</taxon>
        <taxon>Spiralia</taxon>
        <taxon>Lophotrochozoa</taxon>
        <taxon>Mollusca</taxon>
        <taxon>Bivalvia</taxon>
        <taxon>Autobranchia</taxon>
        <taxon>Heteroconchia</taxon>
        <taxon>Palaeoheterodonta</taxon>
        <taxon>Unionida</taxon>
        <taxon>Unionoidea</taxon>
        <taxon>Unionidae</taxon>
        <taxon>Unioninae</taxon>
        <taxon>Sinanodonta</taxon>
    </lineage>
</organism>
<gene>
    <name evidence="4" type="ORF">ACJMK2_006541</name>
</gene>
<dbReference type="Pfam" id="PF26026">
    <property type="entry name" value="RNA_hel_CTD"/>
    <property type="match status" value="1"/>
</dbReference>
<keyword evidence="1" id="KW-0378">Hydrolase</keyword>
<evidence type="ECO:0000256" key="1">
    <source>
        <dbReference type="ARBA" id="ARBA00022801"/>
    </source>
</evidence>
<protein>
    <recommendedName>
        <fullName evidence="3">RNA helicase C-terminal domain-containing protein</fullName>
    </recommendedName>
</protein>
<name>A0ABD3VTG5_SINWO</name>
<keyword evidence="5" id="KW-1185">Reference proteome</keyword>
<feature type="domain" description="RNA helicase C-terminal" evidence="3">
    <location>
        <begin position="33"/>
        <end position="94"/>
    </location>
</feature>
<dbReference type="InterPro" id="IPR059023">
    <property type="entry name" value="RNA_hel_CTD"/>
</dbReference>
<proteinExistence type="predicted"/>
<evidence type="ECO:0000259" key="3">
    <source>
        <dbReference type="Pfam" id="PF26026"/>
    </source>
</evidence>
<accession>A0ABD3VTG5</accession>
<dbReference type="EMBL" id="JBJQND010000010">
    <property type="protein sequence ID" value="KAL3864894.1"/>
    <property type="molecule type" value="Genomic_DNA"/>
</dbReference>
<comment type="caution">
    <text evidence="4">The sequence shown here is derived from an EMBL/GenBank/DDBJ whole genome shotgun (WGS) entry which is preliminary data.</text>
</comment>
<dbReference type="AlphaFoldDB" id="A0ABD3VTG5"/>
<sequence>VFIRDCTMVSVYPLLLFGGGNISLDLHKGNYVLSVDDGWIRFMASSHQVAELVKDLRFEVDQLMNDKIENPHMDLCTSLRGSKIIDTIVKLISTQ</sequence>